<dbReference type="FunFam" id="3.30.420.40:FF:000805">
    <property type="entry name" value="Hexokinase-2"/>
    <property type="match status" value="1"/>
</dbReference>
<proteinExistence type="inferred from homology"/>
<evidence type="ECO:0000259" key="14">
    <source>
        <dbReference type="Pfam" id="PF03727"/>
    </source>
</evidence>
<dbReference type="PRINTS" id="PR00475">
    <property type="entry name" value="HEXOKINASE"/>
</dbReference>
<evidence type="ECO:0000256" key="4">
    <source>
        <dbReference type="ARBA" id="ARBA00022679"/>
    </source>
</evidence>
<feature type="domain" description="Hexokinase C-terminal" evidence="14">
    <location>
        <begin position="123"/>
        <end position="355"/>
    </location>
</feature>
<accession>A0AAW2IFT5</accession>
<evidence type="ECO:0000259" key="13">
    <source>
        <dbReference type="Pfam" id="PF00349"/>
    </source>
</evidence>
<evidence type="ECO:0000256" key="10">
    <source>
        <dbReference type="ARBA" id="ARBA00047905"/>
    </source>
</evidence>
<dbReference type="InterPro" id="IPR022673">
    <property type="entry name" value="Hexokinase_C"/>
</dbReference>
<dbReference type="GO" id="GO:0008865">
    <property type="term" value="F:fructokinase activity"/>
    <property type="evidence" value="ECO:0007669"/>
    <property type="project" value="TreeGrafter"/>
</dbReference>
<dbReference type="InterPro" id="IPR001312">
    <property type="entry name" value="Hexokinase"/>
</dbReference>
<sequence length="369" mass="41076">MADVQVKHYHIGDGLRLGPGRDLFDYLAECVSDFLARKQLKGQSIPLGFTFSFPMHQYSLKSGVLVKWTKSFNCSGVEGKDVVKLLSEALERKGCCGVTVRAVLNDTTGTLMMGAYMDRQTSIGLILGTGCNACYLEKANRVLEWESKSRGEEVVIDVEWGAFGDNGVLDFIQTRFDVEVDSNSLLVNSFTFEKYISGKYLGEIVRVVLVSLVKRGLLFGGYLSNAMSRSGSFSSAMVSRIEECTLKDSKGEILQLLETFGIQNCTEDDLIVVQHVCCLVSNRSALLVSICLAELINWIDKPEVTVAVDGSLYQKHPRYQFLMHKYMKLFTNKRVRFNILPCQDGSGRGAALATAIALRLDDRFGDCWR</sequence>
<evidence type="ECO:0000256" key="2">
    <source>
        <dbReference type="ARBA" id="ARBA00005028"/>
    </source>
</evidence>
<comment type="similarity">
    <text evidence="3 12">Belongs to the hexokinase family.</text>
</comment>
<dbReference type="GO" id="GO:0005739">
    <property type="term" value="C:mitochondrion"/>
    <property type="evidence" value="ECO:0007669"/>
    <property type="project" value="TreeGrafter"/>
</dbReference>
<protein>
    <recommendedName>
        <fullName evidence="12">Phosphotransferase</fullName>
        <ecNumber evidence="12">2.7.1.-</ecNumber>
    </recommendedName>
</protein>
<keyword evidence="8 12" id="KW-0324">Glycolysis</keyword>
<evidence type="ECO:0000256" key="1">
    <source>
        <dbReference type="ARBA" id="ARBA00004888"/>
    </source>
</evidence>
<dbReference type="FunFam" id="3.40.367.20:FF:000005">
    <property type="entry name" value="Phosphotransferase"/>
    <property type="match status" value="1"/>
</dbReference>
<comment type="pathway">
    <text evidence="1">Carbohydrate degradation; glycolysis; D-glyceraldehyde 3-phosphate and glycerone phosphate from D-glucose: step 1/4.</text>
</comment>
<dbReference type="AlphaFoldDB" id="A0AAW2IFT5"/>
<evidence type="ECO:0000256" key="7">
    <source>
        <dbReference type="ARBA" id="ARBA00022840"/>
    </source>
</evidence>
<dbReference type="Gene3D" id="3.40.367.20">
    <property type="match status" value="1"/>
</dbReference>
<evidence type="ECO:0000256" key="5">
    <source>
        <dbReference type="ARBA" id="ARBA00022741"/>
    </source>
</evidence>
<dbReference type="GO" id="GO:0005524">
    <property type="term" value="F:ATP binding"/>
    <property type="evidence" value="ECO:0007669"/>
    <property type="project" value="UniProtKB-UniRule"/>
</dbReference>
<reference evidence="15" key="1">
    <citation type="journal article" date="2024" name="Gigascience">
        <title>Chromosome-level genome of the poultry shaft louse Menopon gallinae provides insight into the host-switching and adaptive evolution of parasitic lice.</title>
        <authorList>
            <person name="Xu Y."/>
            <person name="Ma L."/>
            <person name="Liu S."/>
            <person name="Liang Y."/>
            <person name="Liu Q."/>
            <person name="He Z."/>
            <person name="Tian L."/>
            <person name="Duan Y."/>
            <person name="Cai W."/>
            <person name="Li H."/>
            <person name="Song F."/>
        </authorList>
    </citation>
    <scope>NUCLEOTIDE SEQUENCE</scope>
    <source>
        <strain evidence="15">Cailab_2023a</strain>
    </source>
</reference>
<dbReference type="PANTHER" id="PTHR19443:SF54">
    <property type="entry name" value="PHOSPHOTRANSFERASE"/>
    <property type="match status" value="1"/>
</dbReference>
<evidence type="ECO:0000256" key="11">
    <source>
        <dbReference type="ARBA" id="ARBA00048160"/>
    </source>
</evidence>
<dbReference type="InterPro" id="IPR043129">
    <property type="entry name" value="ATPase_NBD"/>
</dbReference>
<comment type="catalytic activity">
    <reaction evidence="9">
        <text>a D-hexose + ATP = a D-hexose 6-phosphate + ADP + H(+)</text>
        <dbReference type="Rhea" id="RHEA:22740"/>
        <dbReference type="ChEBI" id="CHEBI:4194"/>
        <dbReference type="ChEBI" id="CHEBI:15378"/>
        <dbReference type="ChEBI" id="CHEBI:30616"/>
        <dbReference type="ChEBI" id="CHEBI:229467"/>
        <dbReference type="ChEBI" id="CHEBI:456216"/>
        <dbReference type="EC" id="2.7.1.1"/>
    </reaction>
    <physiologicalReaction direction="left-to-right" evidence="9">
        <dbReference type="Rhea" id="RHEA:22741"/>
    </physiologicalReaction>
</comment>
<evidence type="ECO:0000313" key="15">
    <source>
        <dbReference type="EMBL" id="KAL0281025.1"/>
    </source>
</evidence>
<organism evidence="15">
    <name type="scientific">Menopon gallinae</name>
    <name type="common">poultry shaft louse</name>
    <dbReference type="NCBI Taxonomy" id="328185"/>
    <lineage>
        <taxon>Eukaryota</taxon>
        <taxon>Metazoa</taxon>
        <taxon>Ecdysozoa</taxon>
        <taxon>Arthropoda</taxon>
        <taxon>Hexapoda</taxon>
        <taxon>Insecta</taxon>
        <taxon>Pterygota</taxon>
        <taxon>Neoptera</taxon>
        <taxon>Paraneoptera</taxon>
        <taxon>Psocodea</taxon>
        <taxon>Troctomorpha</taxon>
        <taxon>Phthiraptera</taxon>
        <taxon>Amblycera</taxon>
        <taxon>Menoponidae</taxon>
        <taxon>Menopon</taxon>
    </lineage>
</organism>
<dbReference type="InterPro" id="IPR022672">
    <property type="entry name" value="Hexokinase_N"/>
</dbReference>
<comment type="caution">
    <text evidence="15">The sequence shown here is derived from an EMBL/GenBank/DDBJ whole genome shotgun (WGS) entry which is preliminary data.</text>
</comment>
<keyword evidence="4 12" id="KW-0808">Transferase</keyword>
<dbReference type="Pfam" id="PF03727">
    <property type="entry name" value="Hexokinase_2"/>
    <property type="match status" value="1"/>
</dbReference>
<evidence type="ECO:0000256" key="3">
    <source>
        <dbReference type="ARBA" id="ARBA00009225"/>
    </source>
</evidence>
<dbReference type="Gene3D" id="3.30.420.40">
    <property type="match status" value="1"/>
</dbReference>
<dbReference type="GO" id="GO:0005829">
    <property type="term" value="C:cytosol"/>
    <property type="evidence" value="ECO:0007669"/>
    <property type="project" value="TreeGrafter"/>
</dbReference>
<keyword evidence="7 12" id="KW-0067">ATP-binding</keyword>
<dbReference type="GO" id="GO:0001678">
    <property type="term" value="P:intracellular glucose homeostasis"/>
    <property type="evidence" value="ECO:0007669"/>
    <property type="project" value="InterPro"/>
</dbReference>
<dbReference type="PANTHER" id="PTHR19443">
    <property type="entry name" value="HEXOKINASE"/>
    <property type="match status" value="1"/>
</dbReference>
<dbReference type="EC" id="2.7.1.-" evidence="12"/>
<feature type="domain" description="Hexokinase N-terminal" evidence="13">
    <location>
        <begin position="5"/>
        <end position="116"/>
    </location>
</feature>
<name>A0AAW2IFT5_9NEOP</name>
<dbReference type="Pfam" id="PF00349">
    <property type="entry name" value="Hexokinase_1"/>
    <property type="match status" value="1"/>
</dbReference>
<dbReference type="SUPFAM" id="SSF53067">
    <property type="entry name" value="Actin-like ATPase domain"/>
    <property type="match status" value="2"/>
</dbReference>
<dbReference type="GO" id="GO:0006096">
    <property type="term" value="P:glycolytic process"/>
    <property type="evidence" value="ECO:0007669"/>
    <property type="project" value="UniProtKB-KW"/>
</dbReference>
<evidence type="ECO:0000256" key="12">
    <source>
        <dbReference type="RuleBase" id="RU362007"/>
    </source>
</evidence>
<dbReference type="EMBL" id="JARGDH010000001">
    <property type="protein sequence ID" value="KAL0281025.1"/>
    <property type="molecule type" value="Genomic_DNA"/>
</dbReference>
<evidence type="ECO:0000256" key="8">
    <source>
        <dbReference type="ARBA" id="ARBA00023152"/>
    </source>
</evidence>
<evidence type="ECO:0000256" key="9">
    <source>
        <dbReference type="ARBA" id="ARBA00044613"/>
    </source>
</evidence>
<dbReference type="GO" id="GO:0004340">
    <property type="term" value="F:glucokinase activity"/>
    <property type="evidence" value="ECO:0007669"/>
    <property type="project" value="TreeGrafter"/>
</dbReference>
<comment type="catalytic activity">
    <reaction evidence="10">
        <text>D-fructose + ATP = D-fructose 6-phosphate + ADP + H(+)</text>
        <dbReference type="Rhea" id="RHEA:16125"/>
        <dbReference type="ChEBI" id="CHEBI:15378"/>
        <dbReference type="ChEBI" id="CHEBI:30616"/>
        <dbReference type="ChEBI" id="CHEBI:37721"/>
        <dbReference type="ChEBI" id="CHEBI:61527"/>
        <dbReference type="ChEBI" id="CHEBI:456216"/>
        <dbReference type="EC" id="2.7.1.1"/>
    </reaction>
    <physiologicalReaction direction="left-to-right" evidence="10">
        <dbReference type="Rhea" id="RHEA:16126"/>
    </physiologicalReaction>
</comment>
<keyword evidence="5 12" id="KW-0547">Nucleotide-binding</keyword>
<comment type="catalytic activity">
    <reaction evidence="11">
        <text>D-glucose + ATP = D-glucose 6-phosphate + ADP + H(+)</text>
        <dbReference type="Rhea" id="RHEA:17825"/>
        <dbReference type="ChEBI" id="CHEBI:4167"/>
        <dbReference type="ChEBI" id="CHEBI:15378"/>
        <dbReference type="ChEBI" id="CHEBI:30616"/>
        <dbReference type="ChEBI" id="CHEBI:61548"/>
        <dbReference type="ChEBI" id="CHEBI:456216"/>
        <dbReference type="EC" id="2.7.1.1"/>
    </reaction>
    <physiologicalReaction direction="left-to-right" evidence="11">
        <dbReference type="Rhea" id="RHEA:17826"/>
    </physiologicalReaction>
</comment>
<evidence type="ECO:0000256" key="6">
    <source>
        <dbReference type="ARBA" id="ARBA00022777"/>
    </source>
</evidence>
<dbReference type="PROSITE" id="PS51748">
    <property type="entry name" value="HEXOKINASE_2"/>
    <property type="match status" value="1"/>
</dbReference>
<comment type="pathway">
    <text evidence="2">Carbohydrate metabolism; hexose metabolism.</text>
</comment>
<keyword evidence="6 12" id="KW-0418">Kinase</keyword>
<dbReference type="GO" id="GO:0006006">
    <property type="term" value="P:glucose metabolic process"/>
    <property type="evidence" value="ECO:0007669"/>
    <property type="project" value="TreeGrafter"/>
</dbReference>
<dbReference type="GO" id="GO:0005536">
    <property type="term" value="F:D-glucose binding"/>
    <property type="evidence" value="ECO:0007669"/>
    <property type="project" value="InterPro"/>
</dbReference>
<gene>
    <name evidence="15" type="ORF">PYX00_002146</name>
</gene>